<reference evidence="8 9" key="1">
    <citation type="submission" date="2020-04" db="EMBL/GenBank/DDBJ databases">
        <title>Genome sequencing of novel species.</title>
        <authorList>
            <person name="Heo J."/>
            <person name="Kim S.-J."/>
            <person name="Kim J.-S."/>
            <person name="Hong S.-B."/>
            <person name="Kwon S.-W."/>
        </authorList>
    </citation>
    <scope>NUCLEOTIDE SEQUENCE [LARGE SCALE GENOMIC DNA]</scope>
    <source>
        <strain evidence="8 9">CJU-R4</strain>
    </source>
</reference>
<dbReference type="Pfam" id="PF07681">
    <property type="entry name" value="DoxX"/>
    <property type="match status" value="1"/>
</dbReference>
<dbReference type="InterPro" id="IPR051907">
    <property type="entry name" value="DoxX-like_oxidoreductase"/>
</dbReference>
<dbReference type="InterPro" id="IPR032808">
    <property type="entry name" value="DoxX"/>
</dbReference>
<keyword evidence="5 7" id="KW-1133">Transmembrane helix</keyword>
<dbReference type="EMBL" id="CP051677">
    <property type="protein sequence ID" value="QJD77100.1"/>
    <property type="molecule type" value="Genomic_DNA"/>
</dbReference>
<proteinExistence type="inferred from homology"/>
<protein>
    <submittedName>
        <fullName evidence="8">DoxX family protein</fullName>
    </submittedName>
</protein>
<dbReference type="GO" id="GO:0005886">
    <property type="term" value="C:plasma membrane"/>
    <property type="evidence" value="ECO:0007669"/>
    <property type="project" value="UniProtKB-SubCell"/>
</dbReference>
<feature type="transmembrane region" description="Helical" evidence="7">
    <location>
        <begin position="111"/>
        <end position="131"/>
    </location>
</feature>
<keyword evidence="9" id="KW-1185">Reference proteome</keyword>
<evidence type="ECO:0000313" key="9">
    <source>
        <dbReference type="Proteomes" id="UP000501128"/>
    </source>
</evidence>
<gene>
    <name evidence="8" type="ORF">HH216_00710</name>
</gene>
<evidence type="ECO:0000256" key="7">
    <source>
        <dbReference type="SAM" id="Phobius"/>
    </source>
</evidence>
<keyword evidence="6 7" id="KW-0472">Membrane</keyword>
<name>A0A7L5DMW6_9BACT</name>
<organism evidence="8 9">
    <name type="scientific">Spirosoma rhododendri</name>
    <dbReference type="NCBI Taxonomy" id="2728024"/>
    <lineage>
        <taxon>Bacteria</taxon>
        <taxon>Pseudomonadati</taxon>
        <taxon>Bacteroidota</taxon>
        <taxon>Cytophagia</taxon>
        <taxon>Cytophagales</taxon>
        <taxon>Cytophagaceae</taxon>
        <taxon>Spirosoma</taxon>
    </lineage>
</organism>
<comment type="subcellular location">
    <subcellularLocation>
        <location evidence="1">Cell membrane</location>
        <topology evidence="1">Multi-pass membrane protein</topology>
    </subcellularLocation>
</comment>
<keyword evidence="4 7" id="KW-0812">Transmembrane</keyword>
<dbReference type="PANTHER" id="PTHR33452:SF1">
    <property type="entry name" value="INNER MEMBRANE PROTEIN YPHA-RELATED"/>
    <property type="match status" value="1"/>
</dbReference>
<evidence type="ECO:0000256" key="4">
    <source>
        <dbReference type="ARBA" id="ARBA00022692"/>
    </source>
</evidence>
<dbReference type="AlphaFoldDB" id="A0A7L5DMW6"/>
<dbReference type="PANTHER" id="PTHR33452">
    <property type="entry name" value="OXIDOREDUCTASE CATD-RELATED"/>
    <property type="match status" value="1"/>
</dbReference>
<sequence>MTNFLFPPWRSTASALNMSTLLLRLVFGGLMIPHGYAKLTHFAEYQSDFLNLMGMGTNISLGLAIFAELGCSVLLVLGLLTRLALIPLIITALVIVFSAHEGQILGDGEHGFLYLAVYVSLLITGPGQYSIDQTLFGRSATADRRFV</sequence>
<evidence type="ECO:0000256" key="1">
    <source>
        <dbReference type="ARBA" id="ARBA00004651"/>
    </source>
</evidence>
<dbReference type="KEGG" id="srho:HH216_00710"/>
<evidence type="ECO:0000256" key="2">
    <source>
        <dbReference type="ARBA" id="ARBA00006679"/>
    </source>
</evidence>
<feature type="transmembrane region" description="Helical" evidence="7">
    <location>
        <begin position="20"/>
        <end position="37"/>
    </location>
</feature>
<dbReference type="Proteomes" id="UP000501128">
    <property type="component" value="Chromosome"/>
</dbReference>
<feature type="transmembrane region" description="Helical" evidence="7">
    <location>
        <begin position="73"/>
        <end position="99"/>
    </location>
</feature>
<evidence type="ECO:0000256" key="3">
    <source>
        <dbReference type="ARBA" id="ARBA00022475"/>
    </source>
</evidence>
<keyword evidence="3" id="KW-1003">Cell membrane</keyword>
<evidence type="ECO:0000313" key="8">
    <source>
        <dbReference type="EMBL" id="QJD77100.1"/>
    </source>
</evidence>
<accession>A0A7L5DMW6</accession>
<comment type="similarity">
    <text evidence="2">Belongs to the DoxX family.</text>
</comment>
<evidence type="ECO:0000256" key="5">
    <source>
        <dbReference type="ARBA" id="ARBA00022989"/>
    </source>
</evidence>
<evidence type="ECO:0000256" key="6">
    <source>
        <dbReference type="ARBA" id="ARBA00023136"/>
    </source>
</evidence>